<dbReference type="EMBL" id="JAUSUE010000007">
    <property type="protein sequence ID" value="MDQ0203562.1"/>
    <property type="molecule type" value="Genomic_DNA"/>
</dbReference>
<dbReference type="InterPro" id="IPR005793">
    <property type="entry name" value="Formyl_trans_C"/>
</dbReference>
<dbReference type="PANTHER" id="PTHR11138">
    <property type="entry name" value="METHIONYL-TRNA FORMYLTRANSFERASE"/>
    <property type="match status" value="1"/>
</dbReference>
<keyword evidence="4" id="KW-1185">Reference proteome</keyword>
<evidence type="ECO:0000313" key="3">
    <source>
        <dbReference type="EMBL" id="MDQ0203562.1"/>
    </source>
</evidence>
<organism evidence="3 4">
    <name type="scientific">Pectinatus haikarae</name>
    <dbReference type="NCBI Taxonomy" id="349096"/>
    <lineage>
        <taxon>Bacteria</taxon>
        <taxon>Bacillati</taxon>
        <taxon>Bacillota</taxon>
        <taxon>Negativicutes</taxon>
        <taxon>Selenomonadales</taxon>
        <taxon>Selenomonadaceae</taxon>
        <taxon>Pectinatus</taxon>
    </lineage>
</organism>
<comment type="caution">
    <text evidence="3">The sequence shown here is derived from an EMBL/GenBank/DDBJ whole genome shotgun (WGS) entry which is preliminary data.</text>
</comment>
<dbReference type="Gene3D" id="3.40.50.12230">
    <property type="match status" value="1"/>
</dbReference>
<reference evidence="3 4" key="1">
    <citation type="submission" date="2023-07" db="EMBL/GenBank/DDBJ databases">
        <title>Genomic Encyclopedia of Type Strains, Phase IV (KMG-IV): sequencing the most valuable type-strain genomes for metagenomic binning, comparative biology and taxonomic classification.</title>
        <authorList>
            <person name="Goeker M."/>
        </authorList>
    </citation>
    <scope>NUCLEOTIDE SEQUENCE [LARGE SCALE GENOMIC DNA]</scope>
    <source>
        <strain evidence="3 4">DSM 16980</strain>
    </source>
</reference>
<dbReference type="PANTHER" id="PTHR11138:SF5">
    <property type="entry name" value="METHIONYL-TRNA FORMYLTRANSFERASE, MITOCHONDRIAL"/>
    <property type="match status" value="1"/>
</dbReference>
<dbReference type="Proteomes" id="UP001239167">
    <property type="component" value="Unassembled WGS sequence"/>
</dbReference>
<feature type="domain" description="Formyl transferase C-terminal" evidence="2">
    <location>
        <begin position="210"/>
        <end position="307"/>
    </location>
</feature>
<dbReference type="SUPFAM" id="SSF53328">
    <property type="entry name" value="Formyltransferase"/>
    <property type="match status" value="1"/>
</dbReference>
<dbReference type="EC" id="2.1.2.9" evidence="3"/>
<protein>
    <submittedName>
        <fullName evidence="3">Methionyl-tRNA formyltransferase</fullName>
        <ecNumber evidence="3">2.1.2.9</ecNumber>
    </submittedName>
</protein>
<dbReference type="SUPFAM" id="SSF50486">
    <property type="entry name" value="FMT C-terminal domain-like"/>
    <property type="match status" value="1"/>
</dbReference>
<evidence type="ECO:0000259" key="2">
    <source>
        <dbReference type="Pfam" id="PF02911"/>
    </source>
</evidence>
<dbReference type="InterPro" id="IPR002376">
    <property type="entry name" value="Formyl_transf_N"/>
</dbReference>
<dbReference type="InterPro" id="IPR036477">
    <property type="entry name" value="Formyl_transf_N_sf"/>
</dbReference>
<dbReference type="GO" id="GO:0004479">
    <property type="term" value="F:methionyl-tRNA formyltransferase activity"/>
    <property type="evidence" value="ECO:0007669"/>
    <property type="project" value="UniProtKB-EC"/>
</dbReference>
<gene>
    <name evidence="3" type="ORF">J2S01_001278</name>
</gene>
<evidence type="ECO:0000313" key="4">
    <source>
        <dbReference type="Proteomes" id="UP001239167"/>
    </source>
</evidence>
<dbReference type="InterPro" id="IPR011034">
    <property type="entry name" value="Formyl_transferase-like_C_sf"/>
</dbReference>
<feature type="domain" description="Formyl transferase N-terminal" evidence="1">
    <location>
        <begin position="35"/>
        <end position="169"/>
    </location>
</feature>
<sequence>MNKAIDSRPSIALFAYSQPGFDCLEELIAAHANLAAVFTHTDSSDEEIWFNSVYDLAKKENIPVYRSVKIDEAAFPFFAAAAPDIVLSAYYRAMIPSEFLRAPRLGAYNLHGSLLPKYRGRACINWAVLNGEKQTGVTMHVMTEKADQGDIIAQKIFPIDFQDTGYDIFLKASTAVKNIVKEYLPLIENGKAPHRKQDETQATKFGRRCPEDGIIDWQDNAEAVYNLIRSVTHPFPGAFTFLRERKIFIWQALPLTDELFFQKYGIKDRENMPDLIAGSIITVRTDVLVKCGRGFLLLKDISLADKSDSQLLRKLSGRFSAAEKVSALKKYKEQNK</sequence>
<evidence type="ECO:0000259" key="1">
    <source>
        <dbReference type="Pfam" id="PF00551"/>
    </source>
</evidence>
<keyword evidence="3" id="KW-0808">Transferase</keyword>
<proteinExistence type="predicted"/>
<dbReference type="RefSeq" id="WP_307223625.1">
    <property type="nucleotide sequence ID" value="NZ_CP116940.1"/>
</dbReference>
<dbReference type="Pfam" id="PF00551">
    <property type="entry name" value="Formyl_trans_N"/>
    <property type="match status" value="1"/>
</dbReference>
<name>A0ABT9Y8S0_9FIRM</name>
<accession>A0ABT9Y8S0</accession>
<dbReference type="Pfam" id="PF02911">
    <property type="entry name" value="Formyl_trans_C"/>
    <property type="match status" value="1"/>
</dbReference>